<feature type="transmembrane region" description="Helical" evidence="9">
    <location>
        <begin position="12"/>
        <end position="45"/>
    </location>
</feature>
<dbReference type="SUPFAM" id="SSF56317">
    <property type="entry name" value="Carbon-nitrogen hydrolase"/>
    <property type="match status" value="1"/>
</dbReference>
<accession>S0FY92</accession>
<comment type="catalytic activity">
    <reaction evidence="9">
        <text>N-terminal S-1,2-diacyl-sn-glyceryl-L-cysteinyl-[lipoprotein] + a glycerophospholipid = N-acyl-S-1,2-diacyl-sn-glyceryl-L-cysteinyl-[lipoprotein] + a 2-acyl-sn-glycero-3-phospholipid + H(+)</text>
        <dbReference type="Rhea" id="RHEA:48228"/>
        <dbReference type="Rhea" id="RHEA-COMP:14681"/>
        <dbReference type="Rhea" id="RHEA-COMP:14684"/>
        <dbReference type="ChEBI" id="CHEBI:15378"/>
        <dbReference type="ChEBI" id="CHEBI:136912"/>
        <dbReference type="ChEBI" id="CHEBI:140656"/>
        <dbReference type="ChEBI" id="CHEBI:140657"/>
        <dbReference type="ChEBI" id="CHEBI:140660"/>
        <dbReference type="EC" id="2.3.1.269"/>
    </reaction>
</comment>
<dbReference type="PANTHER" id="PTHR38686:SF1">
    <property type="entry name" value="APOLIPOPROTEIN N-ACYLTRANSFERASE"/>
    <property type="match status" value="1"/>
</dbReference>
<dbReference type="EMBL" id="APJX01000010">
    <property type="protein sequence ID" value="EMS78129.1"/>
    <property type="molecule type" value="Genomic_DNA"/>
</dbReference>
<dbReference type="RefSeq" id="WP_006967934.1">
    <property type="nucleotide sequence ID" value="NZ_APJX01000010.1"/>
</dbReference>
<feature type="transmembrane region" description="Helical" evidence="9">
    <location>
        <begin position="124"/>
        <end position="143"/>
    </location>
</feature>
<dbReference type="AlphaFoldDB" id="S0FY92"/>
<comment type="subcellular location">
    <subcellularLocation>
        <location evidence="1 9">Cell membrane</location>
        <topology evidence="1 9">Multi-pass membrane protein</topology>
    </subcellularLocation>
</comment>
<feature type="transmembrane region" description="Helical" evidence="9">
    <location>
        <begin position="193"/>
        <end position="211"/>
    </location>
</feature>
<name>S0FY92_9BACT</name>
<keyword evidence="6 9" id="KW-1133">Transmembrane helix</keyword>
<dbReference type="InterPro" id="IPR045378">
    <property type="entry name" value="LNT_N"/>
</dbReference>
<evidence type="ECO:0000256" key="2">
    <source>
        <dbReference type="ARBA" id="ARBA00010065"/>
    </source>
</evidence>
<dbReference type="UniPathway" id="UPA00666"/>
<evidence type="ECO:0000259" key="10">
    <source>
        <dbReference type="PROSITE" id="PS50263"/>
    </source>
</evidence>
<dbReference type="Gene3D" id="3.60.110.10">
    <property type="entry name" value="Carbon-nitrogen hydrolase"/>
    <property type="match status" value="1"/>
</dbReference>
<keyword evidence="12" id="KW-1185">Reference proteome</keyword>
<evidence type="ECO:0000256" key="8">
    <source>
        <dbReference type="ARBA" id="ARBA00023315"/>
    </source>
</evidence>
<comment type="function">
    <text evidence="9">Catalyzes the phospholipid dependent N-acylation of the N-terminal cysteine of apolipoprotein, the last step in lipoprotein maturation.</text>
</comment>
<dbReference type="PROSITE" id="PS50263">
    <property type="entry name" value="CN_HYDROLASE"/>
    <property type="match status" value="1"/>
</dbReference>
<keyword evidence="5 9" id="KW-0812">Transmembrane</keyword>
<dbReference type="InterPro" id="IPR003010">
    <property type="entry name" value="C-N_Hydrolase"/>
</dbReference>
<keyword evidence="7 9" id="KW-0472">Membrane</keyword>
<dbReference type="InterPro" id="IPR036526">
    <property type="entry name" value="C-N_Hydrolase_sf"/>
</dbReference>
<evidence type="ECO:0000256" key="5">
    <source>
        <dbReference type="ARBA" id="ARBA00022692"/>
    </source>
</evidence>
<dbReference type="GO" id="GO:0016410">
    <property type="term" value="F:N-acyltransferase activity"/>
    <property type="evidence" value="ECO:0007669"/>
    <property type="project" value="UniProtKB-UniRule"/>
</dbReference>
<dbReference type="GO" id="GO:0005886">
    <property type="term" value="C:plasma membrane"/>
    <property type="evidence" value="ECO:0007669"/>
    <property type="project" value="UniProtKB-SubCell"/>
</dbReference>
<dbReference type="Pfam" id="PF20154">
    <property type="entry name" value="LNT_N"/>
    <property type="match status" value="1"/>
</dbReference>
<dbReference type="PANTHER" id="PTHR38686">
    <property type="entry name" value="APOLIPOPROTEIN N-ACYLTRANSFERASE"/>
    <property type="match status" value="1"/>
</dbReference>
<evidence type="ECO:0000256" key="9">
    <source>
        <dbReference type="HAMAP-Rule" id="MF_01148"/>
    </source>
</evidence>
<keyword evidence="4 9" id="KW-0808">Transferase</keyword>
<comment type="caution">
    <text evidence="11">The sequence shown here is derived from an EMBL/GenBank/DDBJ whole genome shotgun (WGS) entry which is preliminary data.</text>
</comment>
<dbReference type="Proteomes" id="UP000014216">
    <property type="component" value="Unassembled WGS sequence"/>
</dbReference>
<dbReference type="HAMAP" id="MF_01148">
    <property type="entry name" value="Lnt"/>
    <property type="match status" value="1"/>
</dbReference>
<comment type="pathway">
    <text evidence="9">Protein modification; lipoprotein biosynthesis (N-acyl transfer).</text>
</comment>
<gene>
    <name evidence="9 11" type="primary">lnt</name>
    <name evidence="11" type="ORF">Dpo_10c01230</name>
</gene>
<keyword evidence="11" id="KW-0449">Lipoprotein</keyword>
<evidence type="ECO:0000256" key="7">
    <source>
        <dbReference type="ARBA" id="ARBA00023136"/>
    </source>
</evidence>
<proteinExistence type="inferred from homology"/>
<feature type="transmembrane region" description="Helical" evidence="9">
    <location>
        <begin position="89"/>
        <end position="112"/>
    </location>
</feature>
<evidence type="ECO:0000256" key="1">
    <source>
        <dbReference type="ARBA" id="ARBA00004651"/>
    </source>
</evidence>
<dbReference type="Pfam" id="PF00795">
    <property type="entry name" value="CN_hydrolase"/>
    <property type="match status" value="1"/>
</dbReference>
<dbReference type="GO" id="GO:0042158">
    <property type="term" value="P:lipoprotein biosynthetic process"/>
    <property type="evidence" value="ECO:0007669"/>
    <property type="project" value="UniProtKB-UniRule"/>
</dbReference>
<dbReference type="CDD" id="cd07571">
    <property type="entry name" value="ALP_N-acyl_transferase"/>
    <property type="match status" value="1"/>
</dbReference>
<dbReference type="InterPro" id="IPR004563">
    <property type="entry name" value="Apolipo_AcylTrfase"/>
</dbReference>
<evidence type="ECO:0000256" key="6">
    <source>
        <dbReference type="ARBA" id="ARBA00022989"/>
    </source>
</evidence>
<comment type="similarity">
    <text evidence="2 9">Belongs to the CN hydrolase family. Apolipoprotein N-acyltransferase subfamily.</text>
</comment>
<reference evidence="11 12" key="1">
    <citation type="journal article" date="2013" name="Genome Announc.">
        <title>Draft Genome Sequence of Desulfotignum phosphitoxidans DSM 13687 Strain FiPS-3.</title>
        <authorList>
            <person name="Poehlein A."/>
            <person name="Daniel R."/>
            <person name="Simeonova D.D."/>
        </authorList>
    </citation>
    <scope>NUCLEOTIDE SEQUENCE [LARGE SCALE GENOMIC DNA]</scope>
    <source>
        <strain evidence="11 12">DSM 13687</strain>
    </source>
</reference>
<organism evidence="11 12">
    <name type="scientific">Desulfotignum phosphitoxidans DSM 13687</name>
    <dbReference type="NCBI Taxonomy" id="1286635"/>
    <lineage>
        <taxon>Bacteria</taxon>
        <taxon>Pseudomonadati</taxon>
        <taxon>Thermodesulfobacteriota</taxon>
        <taxon>Desulfobacteria</taxon>
        <taxon>Desulfobacterales</taxon>
        <taxon>Desulfobacteraceae</taxon>
        <taxon>Desulfotignum</taxon>
    </lineage>
</organism>
<feature type="domain" description="CN hydrolase" evidence="10">
    <location>
        <begin position="231"/>
        <end position="508"/>
    </location>
</feature>
<sequence length="549" mass="60623">MPGIAGTLKSSWLRLISILFSTLLVSCCLPSADYPLLAFVSLVPLALGLRNVRPIQGLLLGLIFGFSAWLVSTWWTINGLMNMLDWSVKAALAGLFFLCLYQALPYALFGLLCGWVNNKKLKTGPFFCASLLTFLVYLLTEIFPGSLAHALYSWPIAIQTADLGGVHLVHFFLLLCNWLLADILVRLYRQEKILPVCVFLLVLLAGIFIYGQHRINHFHTLAEDASSAEFINITSIQPNIPIKGYEGIALDGPFAGPTGALVKATRQAAEELPDTDLVLWPEVPKSINCACEDFQMQGVAAASVKIEAPILLSCNEFDYGNNPWIDTTGEQLNGTGRHTQKSRKIDKKYNALWLVGQDTCRLAYRKVKLVPFGERTPFQDLFPWLKTYLGRKLEFSPGNGPSLIDLPGGKQIQPLICYEGGFPGLAAQGVASGAQALINVSNDAWFDSAKAAEFHLALSLFRAVEQRRPLVRCTNSGFGAHIAATGEILAQSLTPMNERTARQAKLYCPEQRTPYSWIGDAWLWILAVIVFLIKAAVFQKGFIRQKNPT</sequence>
<dbReference type="NCBIfam" id="TIGR00546">
    <property type="entry name" value="lnt"/>
    <property type="match status" value="1"/>
</dbReference>
<keyword evidence="8 9" id="KW-0012">Acyltransferase</keyword>
<feature type="transmembrane region" description="Helical" evidence="9">
    <location>
        <begin position="163"/>
        <end position="181"/>
    </location>
</feature>
<protein>
    <recommendedName>
        <fullName evidence="9">Apolipoprotein N-acyltransferase</fullName>
        <shortName evidence="9">ALP N-acyltransferase</shortName>
        <ecNumber evidence="9">2.3.1.269</ecNumber>
    </recommendedName>
</protein>
<keyword evidence="3 9" id="KW-1003">Cell membrane</keyword>
<feature type="transmembrane region" description="Helical" evidence="9">
    <location>
        <begin position="57"/>
        <end position="77"/>
    </location>
</feature>
<evidence type="ECO:0000313" key="11">
    <source>
        <dbReference type="EMBL" id="EMS78129.1"/>
    </source>
</evidence>
<evidence type="ECO:0000256" key="4">
    <source>
        <dbReference type="ARBA" id="ARBA00022679"/>
    </source>
</evidence>
<evidence type="ECO:0000313" key="12">
    <source>
        <dbReference type="Proteomes" id="UP000014216"/>
    </source>
</evidence>
<evidence type="ECO:0000256" key="3">
    <source>
        <dbReference type="ARBA" id="ARBA00022475"/>
    </source>
</evidence>
<dbReference type="EC" id="2.3.1.269" evidence="9"/>
<feature type="transmembrane region" description="Helical" evidence="9">
    <location>
        <begin position="521"/>
        <end position="538"/>
    </location>
</feature>